<feature type="region of interest" description="Disordered" evidence="2">
    <location>
        <begin position="1983"/>
        <end position="2214"/>
    </location>
</feature>
<feature type="region of interest" description="Disordered" evidence="2">
    <location>
        <begin position="422"/>
        <end position="493"/>
    </location>
</feature>
<dbReference type="Gene3D" id="1.10.340.70">
    <property type="match status" value="1"/>
</dbReference>
<dbReference type="Gene3D" id="3.10.10.10">
    <property type="entry name" value="HIV Type 1 Reverse Transcriptase, subunit A, domain 1"/>
    <property type="match status" value="1"/>
</dbReference>
<dbReference type="Pfam" id="PF17921">
    <property type="entry name" value="Integrase_H2C2"/>
    <property type="match status" value="1"/>
</dbReference>
<dbReference type="PANTHER" id="PTHR48475:SF1">
    <property type="entry name" value="RNASE H TYPE-1 DOMAIN-CONTAINING PROTEIN"/>
    <property type="match status" value="1"/>
</dbReference>
<dbReference type="PROSITE" id="PS50879">
    <property type="entry name" value="RNASE_H_1"/>
    <property type="match status" value="1"/>
</dbReference>
<dbReference type="InterPro" id="IPR021109">
    <property type="entry name" value="Peptidase_aspartic_dom_sf"/>
</dbReference>
<dbReference type="Pfam" id="PF03732">
    <property type="entry name" value="Retrotrans_gag"/>
    <property type="match status" value="1"/>
</dbReference>
<keyword evidence="1" id="KW-0233">DNA recombination</keyword>
<dbReference type="Pfam" id="PF00665">
    <property type="entry name" value="rve"/>
    <property type="match status" value="1"/>
</dbReference>
<evidence type="ECO:0000313" key="5">
    <source>
        <dbReference type="EMBL" id="KAK8935616.1"/>
    </source>
</evidence>
<dbReference type="PROSITE" id="PS50994">
    <property type="entry name" value="INTEGRASE"/>
    <property type="match status" value="1"/>
</dbReference>
<dbReference type="Pfam" id="PF00078">
    <property type="entry name" value="RVT_1"/>
    <property type="match status" value="1"/>
</dbReference>
<dbReference type="SUPFAM" id="SSF53098">
    <property type="entry name" value="Ribonuclease H-like"/>
    <property type="match status" value="2"/>
</dbReference>
<organism evidence="5 6">
    <name type="scientific">Platanthera zijinensis</name>
    <dbReference type="NCBI Taxonomy" id="2320716"/>
    <lineage>
        <taxon>Eukaryota</taxon>
        <taxon>Viridiplantae</taxon>
        <taxon>Streptophyta</taxon>
        <taxon>Embryophyta</taxon>
        <taxon>Tracheophyta</taxon>
        <taxon>Spermatophyta</taxon>
        <taxon>Magnoliopsida</taxon>
        <taxon>Liliopsida</taxon>
        <taxon>Asparagales</taxon>
        <taxon>Orchidaceae</taxon>
        <taxon>Orchidoideae</taxon>
        <taxon>Orchideae</taxon>
        <taxon>Orchidinae</taxon>
        <taxon>Platanthera</taxon>
    </lineage>
</organism>
<evidence type="ECO:0000256" key="1">
    <source>
        <dbReference type="ARBA" id="ARBA00023172"/>
    </source>
</evidence>
<feature type="domain" description="Integrase catalytic" evidence="4">
    <location>
        <begin position="1637"/>
        <end position="1798"/>
    </location>
</feature>
<dbReference type="GO" id="GO:0003676">
    <property type="term" value="F:nucleic acid binding"/>
    <property type="evidence" value="ECO:0007669"/>
    <property type="project" value="InterPro"/>
</dbReference>
<dbReference type="CDD" id="cd00303">
    <property type="entry name" value="retropepsin_like"/>
    <property type="match status" value="1"/>
</dbReference>
<dbReference type="GO" id="GO:0006310">
    <property type="term" value="P:DNA recombination"/>
    <property type="evidence" value="ECO:0007669"/>
    <property type="project" value="UniProtKB-KW"/>
</dbReference>
<dbReference type="InterPro" id="IPR043502">
    <property type="entry name" value="DNA/RNA_pol_sf"/>
</dbReference>
<keyword evidence="6" id="KW-1185">Reference proteome</keyword>
<dbReference type="Gene3D" id="3.30.420.10">
    <property type="entry name" value="Ribonuclease H-like superfamily/Ribonuclease H"/>
    <property type="match status" value="2"/>
</dbReference>
<dbReference type="InterPro" id="IPR005162">
    <property type="entry name" value="Retrotrans_gag_dom"/>
</dbReference>
<dbReference type="Pfam" id="PF17919">
    <property type="entry name" value="RT_RNaseH_2"/>
    <property type="match status" value="1"/>
</dbReference>
<gene>
    <name evidence="5" type="ORF">KSP39_PZI013842</name>
</gene>
<feature type="domain" description="RNase H type-1" evidence="3">
    <location>
        <begin position="1362"/>
        <end position="1491"/>
    </location>
</feature>
<evidence type="ECO:0000259" key="3">
    <source>
        <dbReference type="PROSITE" id="PS50879"/>
    </source>
</evidence>
<dbReference type="Gene3D" id="3.30.70.270">
    <property type="match status" value="2"/>
</dbReference>
<dbReference type="CDD" id="cd01647">
    <property type="entry name" value="RT_LTR"/>
    <property type="match status" value="1"/>
</dbReference>
<dbReference type="Proteomes" id="UP001418222">
    <property type="component" value="Unassembled WGS sequence"/>
</dbReference>
<dbReference type="InterPro" id="IPR000477">
    <property type="entry name" value="RT_dom"/>
</dbReference>
<accession>A0AAP0BC87</accession>
<dbReference type="InterPro" id="IPR041588">
    <property type="entry name" value="Integrase_H2C2"/>
</dbReference>
<dbReference type="CDD" id="cd09279">
    <property type="entry name" value="RNase_HI_like"/>
    <property type="match status" value="1"/>
</dbReference>
<feature type="compositionally biased region" description="Basic and acidic residues" evidence="2">
    <location>
        <begin position="422"/>
        <end position="442"/>
    </location>
</feature>
<evidence type="ECO:0000313" key="6">
    <source>
        <dbReference type="Proteomes" id="UP001418222"/>
    </source>
</evidence>
<protein>
    <submittedName>
        <fullName evidence="5">Uncharacterized protein</fullName>
    </submittedName>
</protein>
<evidence type="ECO:0000259" key="4">
    <source>
        <dbReference type="PROSITE" id="PS50994"/>
    </source>
</evidence>
<dbReference type="InterPro" id="IPR002156">
    <property type="entry name" value="RNaseH_domain"/>
</dbReference>
<dbReference type="InterPro" id="IPR041577">
    <property type="entry name" value="RT_RNaseH_2"/>
</dbReference>
<dbReference type="InterPro" id="IPR001584">
    <property type="entry name" value="Integrase_cat-core"/>
</dbReference>
<dbReference type="Gene3D" id="2.40.70.10">
    <property type="entry name" value="Acid Proteases"/>
    <property type="match status" value="1"/>
</dbReference>
<dbReference type="GO" id="GO:0015074">
    <property type="term" value="P:DNA integration"/>
    <property type="evidence" value="ECO:0007669"/>
    <property type="project" value="InterPro"/>
</dbReference>
<feature type="compositionally biased region" description="Polar residues" evidence="2">
    <location>
        <begin position="1987"/>
        <end position="1998"/>
    </location>
</feature>
<proteinExistence type="predicted"/>
<dbReference type="PANTHER" id="PTHR48475">
    <property type="entry name" value="RIBONUCLEASE H"/>
    <property type="match status" value="1"/>
</dbReference>
<evidence type="ECO:0000256" key="2">
    <source>
        <dbReference type="SAM" id="MobiDB-lite"/>
    </source>
</evidence>
<dbReference type="InterPro" id="IPR036397">
    <property type="entry name" value="RNaseH_sf"/>
</dbReference>
<dbReference type="InterPro" id="IPR012337">
    <property type="entry name" value="RNaseH-like_sf"/>
</dbReference>
<name>A0AAP0BC87_9ASPA</name>
<dbReference type="SUPFAM" id="SSF56672">
    <property type="entry name" value="DNA/RNA polymerases"/>
    <property type="match status" value="1"/>
</dbReference>
<dbReference type="InterPro" id="IPR043128">
    <property type="entry name" value="Rev_trsase/Diguanyl_cyclase"/>
</dbReference>
<reference evidence="5 6" key="1">
    <citation type="journal article" date="2022" name="Nat. Plants">
        <title>Genomes of leafy and leafless Platanthera orchids illuminate the evolution of mycoheterotrophy.</title>
        <authorList>
            <person name="Li M.H."/>
            <person name="Liu K.W."/>
            <person name="Li Z."/>
            <person name="Lu H.C."/>
            <person name="Ye Q.L."/>
            <person name="Zhang D."/>
            <person name="Wang J.Y."/>
            <person name="Li Y.F."/>
            <person name="Zhong Z.M."/>
            <person name="Liu X."/>
            <person name="Yu X."/>
            <person name="Liu D.K."/>
            <person name="Tu X.D."/>
            <person name="Liu B."/>
            <person name="Hao Y."/>
            <person name="Liao X.Y."/>
            <person name="Jiang Y.T."/>
            <person name="Sun W.H."/>
            <person name="Chen J."/>
            <person name="Chen Y.Q."/>
            <person name="Ai Y."/>
            <person name="Zhai J.W."/>
            <person name="Wu S.S."/>
            <person name="Zhou Z."/>
            <person name="Hsiao Y.Y."/>
            <person name="Wu W.L."/>
            <person name="Chen Y.Y."/>
            <person name="Lin Y.F."/>
            <person name="Hsu J.L."/>
            <person name="Li C.Y."/>
            <person name="Wang Z.W."/>
            <person name="Zhao X."/>
            <person name="Zhong W.Y."/>
            <person name="Ma X.K."/>
            <person name="Ma L."/>
            <person name="Huang J."/>
            <person name="Chen G.Z."/>
            <person name="Huang M.Z."/>
            <person name="Huang L."/>
            <person name="Peng D.H."/>
            <person name="Luo Y.B."/>
            <person name="Zou S.Q."/>
            <person name="Chen S.P."/>
            <person name="Lan S."/>
            <person name="Tsai W.C."/>
            <person name="Van de Peer Y."/>
            <person name="Liu Z.J."/>
        </authorList>
    </citation>
    <scope>NUCLEOTIDE SEQUENCE [LARGE SCALE GENOMIC DNA]</scope>
    <source>
        <strain evidence="5">Lor287</strain>
    </source>
</reference>
<dbReference type="Pfam" id="PF13456">
    <property type="entry name" value="RVT_3"/>
    <property type="match status" value="1"/>
</dbReference>
<feature type="region of interest" description="Disordered" evidence="2">
    <location>
        <begin position="107"/>
        <end position="144"/>
    </location>
</feature>
<sequence>MSHRSGKTLTARRVKAQNGTNLKINFRIAGGKPNRNTPGNWLRRGSALRSSGCVVGPPSRALGSVLCFSFPCCFSCRSEVGARPPLPQGSNSTKAGFRFQHFGAVSVERGQQGKPSASSMTGEEGQGSGRGSSPPPPPPPAASVSAELREEILGLVRTALGMRAESATPVVPVVAAPALGDDAPLRRPGKEPAERGEREFQGRVLFPGSAAEYHFGETAGRELPPRPAEGGSPFSEFVSSAPVPEGFREPEMTYYSGKGDPVHHIQWFEDMVSIRQMSDGFKCRLFAITLREKAREWFHQLPTGSIFCFEDLRRGFMLRFTTSKKRKKEVESLFRVKQRVGETLGSYLDRFQEELSQVQEMPGHTMMVAFTLGLQSGFFAMELKRSPPVSFEALLERAAREADMEAAHPEFARRLARWAVEEERPRGGRGQEERRVDPRQREQPPPPQHQQQPRQGRQEPNFRLGWRPEWQEPGARRGFRGGDYRQGGQGQFYPPGGMQGQRPALPDQEQAMAIALGERRRAARRRRRDVRVELPYCDFHQEEGHATATCPEFLEMRGNREQQQQQRPEVRIEEIRPRAEEGRCEDRVDVGSRGRIGAIHGGAGIEASRKSSLHTMYRRSVGSTSQSPPPDEKITFSMEDMPGHEDPFCDALVIQTAIEDFTVPRILVDNGSSVNVIFKKAFDAMKVEARRVLASDGPLFGFSGERKEVEGGVGLHVVLGGQSRNCKFVIVDAPSSYSAIFGRPLISAFRCVPSSFHQCLKFNVEGVQVRVRGDPKEARECYVTAVNSISWLEGAEEMGRRLREEEPEAGGDEMEVEESRAQEKVAEEVQEPAEAMAVAEAEEEVLAFDEGETEEWEAQSRLEAAEEVAEMEVLTTGGRVERIRISGGLTPEAQGRMLECVQKNVDIFAWSAAEMPGIDSNIACHRLNLDPEAPPIRQKKRPVADKLAEPIREEVAKLLKAGFVSEIQYPGWVSNVVMVKKGDGRWRMCIDFSLLNKSCPKDCYPLPRIDALVDSAVGFPLMSFLDAFSGYHQIRMHPPDVKDVSFITGDGCYSYKMMPFGLKNAGATYQRMMDRVFQGQKGRNLEVYVDDLMVKSPDLDSHLRDLEETFATLRGCQMRLNPLKCTFGSGRGKFLGHLLTPAGVEPNPDKVRAILELESPRNAKEVQRLTGRLAGLSRFLSRAGEKCSPFFKSLRGGKKFEWTSECEEAFQALKKQLTQAPLLQGPKEGEDLFLYLGAGTEALSSVLVREEGKRQLPVYYVSRVLRKAELRYPILEKLAFALIISARRLRPYFQAHSIRVVTDHPLRNIFEGVEHSGRLAKWSVELSEFDISFIPRLSIKAQAMADFLADYVVEVAEEELTRPVPWKVMVDGASGRHSLGAGVILESPQGVRIEQTVVVHFPITNNQAEYEAVIAGLRLARELGVHDVEVLTDSLVVASQINGEFEARDPTLQRYLAKVKGVIGTFQTFSIRHVPREDNEQVDQLAKHGPRAGGTITDLFRPSIEEGELMEVEQHPSWMDPFVTFLTTGEYPTGMDGKRLKYKSAYYLMRDGQLYRKTLSGMLARCVGEREVPKILEEVHSGECGSHSGSRTLEGRIVRQGYFWPTLGLDAAKFTKECHKCQLFAPLQLQPAQRLRSITAPWPFAIWGMDLVGPFPQASGQRRFLLVMIDYFSKWLEVKALAKVTSQVVRNFVWGEIICRHGLPQAIVTDNGPQFASAEFTSFCEQLGIDLRFASVHHPRSNGQVEAANKIIVNLLKKKVENLRGSWVEQLPSVLWALRTTPNTATGETPFKLSHGCEAVLPVEFEVRTPRVVGAGEHKEEWRANNEEELRLSLDMVEELRDLSAVRQEEIKRRMAKYFDKHVRVKQFAEGDLVLRKVDAAGRSAAVGKLHPNWEGPFIVQEALKSGGYRLRNVEGETLSLTWSGDDLKRLDVTRRSLPQTPSRSRCQALTKLAGLDVTRRSLPQTPSRSRCQALTKLAGLDVTRRSLPQTPSRSRCQALTKAGRAGCHSEESASDPEQIPLPGSHQAGRAGCHSEESASDPEQIPLPGSHQAGRAGCHSEESASDPEQIPLPGSHQAGRAGCHSEESASDPEQIPLPGSHQAGRAGCHSEESASDPEQIPLPGSHQAGRAGCHSEESASDPEQIPLPGSHQAGRAGCHSEESASDPEQIPLPGSHQAGRAGCHSEESASDPEQIPLPGSHQAGRAGCHSEESSRGLKYWEFSYSKFHH</sequence>
<dbReference type="EMBL" id="JBBWWQ010000011">
    <property type="protein sequence ID" value="KAK8935616.1"/>
    <property type="molecule type" value="Genomic_DNA"/>
</dbReference>
<dbReference type="GO" id="GO:0004523">
    <property type="term" value="F:RNA-DNA hybrid ribonuclease activity"/>
    <property type="evidence" value="ECO:0007669"/>
    <property type="project" value="InterPro"/>
</dbReference>
<comment type="caution">
    <text evidence="5">The sequence shown here is derived from an EMBL/GenBank/DDBJ whole genome shotgun (WGS) entry which is preliminary data.</text>
</comment>
<feature type="compositionally biased region" description="Low complexity" evidence="2">
    <location>
        <begin position="449"/>
        <end position="459"/>
    </location>
</feature>